<keyword evidence="2" id="KW-1185">Reference proteome</keyword>
<reference evidence="1 2" key="1">
    <citation type="submission" date="2024-03" db="EMBL/GenBank/DDBJ databases">
        <authorList>
            <person name="Gkanogiannis A."/>
            <person name="Becerra Lopez-Lavalle L."/>
        </authorList>
    </citation>
    <scope>NUCLEOTIDE SEQUENCE [LARGE SCALE GENOMIC DNA]</scope>
</reference>
<proteinExistence type="predicted"/>
<protein>
    <submittedName>
        <fullName evidence="1">Uncharacterized protein</fullName>
    </submittedName>
</protein>
<gene>
    <name evidence="1" type="ORF">CITCOLO1_LOCUS13614</name>
</gene>
<evidence type="ECO:0000313" key="1">
    <source>
        <dbReference type="EMBL" id="CAK9321540.1"/>
    </source>
</evidence>
<evidence type="ECO:0000313" key="2">
    <source>
        <dbReference type="Proteomes" id="UP001642487"/>
    </source>
</evidence>
<name>A0ABP0YM01_9ROSI</name>
<organism evidence="1 2">
    <name type="scientific">Citrullus colocynthis</name>
    <name type="common">colocynth</name>
    <dbReference type="NCBI Taxonomy" id="252529"/>
    <lineage>
        <taxon>Eukaryota</taxon>
        <taxon>Viridiplantae</taxon>
        <taxon>Streptophyta</taxon>
        <taxon>Embryophyta</taxon>
        <taxon>Tracheophyta</taxon>
        <taxon>Spermatophyta</taxon>
        <taxon>Magnoliopsida</taxon>
        <taxon>eudicotyledons</taxon>
        <taxon>Gunneridae</taxon>
        <taxon>Pentapetalae</taxon>
        <taxon>rosids</taxon>
        <taxon>fabids</taxon>
        <taxon>Cucurbitales</taxon>
        <taxon>Cucurbitaceae</taxon>
        <taxon>Benincaseae</taxon>
        <taxon>Citrullus</taxon>
    </lineage>
</organism>
<accession>A0ABP0YM01</accession>
<dbReference type="Proteomes" id="UP001642487">
    <property type="component" value="Chromosome 5"/>
</dbReference>
<dbReference type="EMBL" id="OZ021739">
    <property type="protein sequence ID" value="CAK9321540.1"/>
    <property type="molecule type" value="Genomic_DNA"/>
</dbReference>
<sequence length="87" mass="10285">MIVEKSVLANKWISTRNFCRRIEICIIFRFKFKSSFLHSYKFFYFNASFFLILQSHCRAQSHLLFPAQWGQIGKLAGACRRSAEVPF</sequence>